<reference evidence="14" key="1">
    <citation type="journal article" date="2023" name="Science">
        <title>Genome structures resolve the early diversification of teleost fishes.</title>
        <authorList>
            <person name="Parey E."/>
            <person name="Louis A."/>
            <person name="Montfort J."/>
            <person name="Bouchez O."/>
            <person name="Roques C."/>
            <person name="Iampietro C."/>
            <person name="Lluch J."/>
            <person name="Castinel A."/>
            <person name="Donnadieu C."/>
            <person name="Desvignes T."/>
            <person name="Floi Bucao C."/>
            <person name="Jouanno E."/>
            <person name="Wen M."/>
            <person name="Mejri S."/>
            <person name="Dirks R."/>
            <person name="Jansen H."/>
            <person name="Henkel C."/>
            <person name="Chen W.J."/>
            <person name="Zahm M."/>
            <person name="Cabau C."/>
            <person name="Klopp C."/>
            <person name="Thompson A.W."/>
            <person name="Robinson-Rechavi M."/>
            <person name="Braasch I."/>
            <person name="Lecointre G."/>
            <person name="Bobe J."/>
            <person name="Postlethwait J.H."/>
            <person name="Berthelot C."/>
            <person name="Roest Crollius H."/>
            <person name="Guiguen Y."/>
        </authorList>
    </citation>
    <scope>NUCLEOTIDE SEQUENCE</scope>
    <source>
        <strain evidence="14">WJC10195</strain>
    </source>
</reference>
<evidence type="ECO:0000256" key="5">
    <source>
        <dbReference type="ARBA" id="ARBA00022737"/>
    </source>
</evidence>
<dbReference type="GO" id="GO:0005634">
    <property type="term" value="C:nucleus"/>
    <property type="evidence" value="ECO:0007669"/>
    <property type="project" value="UniProtKB-SubCell"/>
</dbReference>
<feature type="compositionally biased region" description="Pro residues" evidence="12">
    <location>
        <begin position="237"/>
        <end position="260"/>
    </location>
</feature>
<evidence type="ECO:0000256" key="7">
    <source>
        <dbReference type="ARBA" id="ARBA00022917"/>
    </source>
</evidence>
<keyword evidence="4" id="KW-0963">Cytoplasm</keyword>
<evidence type="ECO:0000256" key="9">
    <source>
        <dbReference type="ARBA" id="ARBA00033477"/>
    </source>
</evidence>
<evidence type="ECO:0000256" key="11">
    <source>
        <dbReference type="PROSITE-ProRule" id="PRU00176"/>
    </source>
</evidence>
<dbReference type="Proteomes" id="UP001152622">
    <property type="component" value="Chromosome 3"/>
</dbReference>
<evidence type="ECO:0000256" key="8">
    <source>
        <dbReference type="ARBA" id="ARBA00023242"/>
    </source>
</evidence>
<dbReference type="InterPro" id="IPR040434">
    <property type="entry name" value="TSAP1"/>
</dbReference>
<feature type="region of interest" description="Disordered" evidence="12">
    <location>
        <begin position="237"/>
        <end position="271"/>
    </location>
</feature>
<accession>A0A9Q1FYD4</accession>
<dbReference type="EMBL" id="JAINUF010000003">
    <property type="protein sequence ID" value="KAJ8369971.1"/>
    <property type="molecule type" value="Genomic_DNA"/>
</dbReference>
<evidence type="ECO:0000256" key="4">
    <source>
        <dbReference type="ARBA" id="ARBA00022490"/>
    </source>
</evidence>
<gene>
    <name evidence="14" type="ORF">SKAU_G00099990</name>
</gene>
<proteinExistence type="inferred from homology"/>
<dbReference type="SMART" id="SM00360">
    <property type="entry name" value="RRM"/>
    <property type="match status" value="2"/>
</dbReference>
<dbReference type="GO" id="GO:0003723">
    <property type="term" value="F:RNA binding"/>
    <property type="evidence" value="ECO:0007669"/>
    <property type="project" value="UniProtKB-UniRule"/>
</dbReference>
<dbReference type="FunFam" id="3.30.70.330:FF:000159">
    <property type="entry name" value="tRNA selenocysteine 1-associated protein 1"/>
    <property type="match status" value="1"/>
</dbReference>
<name>A0A9Q1FYD4_SYNKA</name>
<feature type="domain" description="RRM" evidence="13">
    <location>
        <begin position="99"/>
        <end position="178"/>
    </location>
</feature>
<dbReference type="Pfam" id="PF00076">
    <property type="entry name" value="RRM_1"/>
    <property type="match status" value="2"/>
</dbReference>
<evidence type="ECO:0000256" key="1">
    <source>
        <dbReference type="ARBA" id="ARBA00004123"/>
    </source>
</evidence>
<dbReference type="GO" id="GO:0006412">
    <property type="term" value="P:translation"/>
    <property type="evidence" value="ECO:0007669"/>
    <property type="project" value="UniProtKB-KW"/>
</dbReference>
<evidence type="ECO:0000256" key="12">
    <source>
        <dbReference type="SAM" id="MobiDB-lite"/>
    </source>
</evidence>
<dbReference type="PANTHER" id="PTHR37457">
    <property type="entry name" value="TRNA SELENOCYSTEINE 1-ASSOCIATED PROTEIN 1-RELATED"/>
    <property type="match status" value="1"/>
</dbReference>
<dbReference type="GO" id="GO:0005737">
    <property type="term" value="C:cytoplasm"/>
    <property type="evidence" value="ECO:0007669"/>
    <property type="project" value="UniProtKB-SubCell"/>
</dbReference>
<comment type="subcellular location">
    <subcellularLocation>
        <location evidence="2">Cytoplasm</location>
    </subcellularLocation>
    <subcellularLocation>
        <location evidence="1">Nucleus</location>
    </subcellularLocation>
</comment>
<feature type="domain" description="RRM" evidence="13">
    <location>
        <begin position="6"/>
        <end position="89"/>
    </location>
</feature>
<dbReference type="AlphaFoldDB" id="A0A9Q1FYD4"/>
<dbReference type="PANTHER" id="PTHR37457:SF1">
    <property type="entry name" value="SIMILAR TO HUMAN CHROMOSOME 6 OPEN READING FRAME 52"/>
    <property type="match status" value="1"/>
</dbReference>
<organism evidence="14 15">
    <name type="scientific">Synaphobranchus kaupii</name>
    <name type="common">Kaup's arrowtooth eel</name>
    <dbReference type="NCBI Taxonomy" id="118154"/>
    <lineage>
        <taxon>Eukaryota</taxon>
        <taxon>Metazoa</taxon>
        <taxon>Chordata</taxon>
        <taxon>Craniata</taxon>
        <taxon>Vertebrata</taxon>
        <taxon>Euteleostomi</taxon>
        <taxon>Actinopterygii</taxon>
        <taxon>Neopterygii</taxon>
        <taxon>Teleostei</taxon>
        <taxon>Anguilliformes</taxon>
        <taxon>Synaphobranchidae</taxon>
        <taxon>Synaphobranchus</taxon>
    </lineage>
</organism>
<comment type="caution">
    <text evidence="14">The sequence shown here is derived from an EMBL/GenBank/DDBJ whole genome shotgun (WGS) entry which is preliminary data.</text>
</comment>
<dbReference type="Pfam" id="PF17654">
    <property type="entry name" value="Trnau1ap"/>
    <property type="match status" value="1"/>
</dbReference>
<evidence type="ECO:0000256" key="10">
    <source>
        <dbReference type="ARBA" id="ARBA00055746"/>
    </source>
</evidence>
<dbReference type="InterPro" id="IPR041085">
    <property type="entry name" value="TSAP1_C"/>
</dbReference>
<dbReference type="InterPro" id="IPR000504">
    <property type="entry name" value="RRM_dom"/>
</dbReference>
<dbReference type="FunFam" id="3.30.70.330:FF:000166">
    <property type="entry name" value="Trna selenocysteine 1-associated protein 1"/>
    <property type="match status" value="1"/>
</dbReference>
<comment type="function">
    <text evidence="10">Involved in the early steps of selenocysteine biosynthesis and tRNA(Sec) charging to the later steps resulting in the cotranslational incorporation of selenocysteine into selenoproteins.</text>
</comment>
<evidence type="ECO:0000313" key="14">
    <source>
        <dbReference type="EMBL" id="KAJ8369971.1"/>
    </source>
</evidence>
<evidence type="ECO:0000313" key="15">
    <source>
        <dbReference type="Proteomes" id="UP001152622"/>
    </source>
</evidence>
<evidence type="ECO:0000256" key="3">
    <source>
        <dbReference type="ARBA" id="ARBA00008920"/>
    </source>
</evidence>
<dbReference type="PROSITE" id="PS50102">
    <property type="entry name" value="RRM"/>
    <property type="match status" value="2"/>
</dbReference>
<dbReference type="Gene3D" id="3.30.70.330">
    <property type="match status" value="2"/>
</dbReference>
<sequence>MFNRLTSLWMGDLDPYMDENFIKRAFSTMGETASGVKIIYHRITGGAAGYCFVELADEASVDRSVANFNGKVVPGSNPPRKFKLNYATYGKRTDVGPEYSIFVGDLSPEVDDQQLHEFFVKKYASCKYGKVVIDPSGNSRGYGFVKFNDEKEHGRALEECQNATGLGTKPIRISMAINKSNKTNNHQQQNHNHNYSNYQPGYYQQSYQNYYPQWGYDQYNNYNYSYGSYGPPPPGPGMMGPPPPGPGMMGPPPPFMPPVPTDAHHHTEQAQDFPDDALEEAVEDPQPETDVDALNRQYMDRSEELYDSLMQCHWQPLDSVTSAIPAPAHS</sequence>
<protein>
    <recommendedName>
        <fullName evidence="9">tRNA selenocysteine-associated protein 1</fullName>
    </recommendedName>
</protein>
<comment type="similarity">
    <text evidence="3">Belongs to the RRM TRSPAP family.</text>
</comment>
<keyword evidence="7" id="KW-0648">Protein biosynthesis</keyword>
<evidence type="ECO:0000259" key="13">
    <source>
        <dbReference type="PROSITE" id="PS50102"/>
    </source>
</evidence>
<keyword evidence="8" id="KW-0539">Nucleus</keyword>
<keyword evidence="5" id="KW-0677">Repeat</keyword>
<keyword evidence="15" id="KW-1185">Reference proteome</keyword>
<keyword evidence="6 11" id="KW-0694">RNA-binding</keyword>
<evidence type="ECO:0000256" key="2">
    <source>
        <dbReference type="ARBA" id="ARBA00004496"/>
    </source>
</evidence>
<dbReference type="InterPro" id="IPR035979">
    <property type="entry name" value="RBD_domain_sf"/>
</dbReference>
<dbReference type="SUPFAM" id="SSF54928">
    <property type="entry name" value="RNA-binding domain, RBD"/>
    <property type="match status" value="2"/>
</dbReference>
<dbReference type="CDD" id="cd12610">
    <property type="entry name" value="RRM1_SECp43"/>
    <property type="match status" value="1"/>
</dbReference>
<dbReference type="OrthoDB" id="446113at2759"/>
<dbReference type="InterPro" id="IPR012677">
    <property type="entry name" value="Nucleotide-bd_a/b_plait_sf"/>
</dbReference>
<evidence type="ECO:0000256" key="6">
    <source>
        <dbReference type="ARBA" id="ARBA00022884"/>
    </source>
</evidence>